<dbReference type="Proteomes" id="UP000014074">
    <property type="component" value="Unassembled WGS sequence"/>
</dbReference>
<dbReference type="eggNOG" id="ENOG502SAFQ">
    <property type="taxonomic scope" value="Eukaryota"/>
</dbReference>
<feature type="transmembrane region" description="Helical" evidence="2">
    <location>
        <begin position="101"/>
        <end position="124"/>
    </location>
</feature>
<keyword evidence="2" id="KW-0472">Membrane</keyword>
<feature type="region of interest" description="Disordered" evidence="1">
    <location>
        <begin position="179"/>
        <end position="208"/>
    </location>
</feature>
<evidence type="ECO:0000313" key="4">
    <source>
        <dbReference type="Proteomes" id="UP000014074"/>
    </source>
</evidence>
<evidence type="ECO:0000256" key="1">
    <source>
        <dbReference type="SAM" id="MobiDB-lite"/>
    </source>
</evidence>
<dbReference type="PANTHER" id="PTHR12943:SF27">
    <property type="entry name" value="HOMOCYSTEINE-INDUCED ENDOPLASMIC RETICULUM PROTEIN, ISOFORM A"/>
    <property type="match status" value="1"/>
</dbReference>
<feature type="region of interest" description="Disordered" evidence="1">
    <location>
        <begin position="265"/>
        <end position="334"/>
    </location>
</feature>
<feature type="compositionally biased region" description="Polar residues" evidence="1">
    <location>
        <begin position="31"/>
        <end position="50"/>
    </location>
</feature>
<dbReference type="GO" id="GO:0030968">
    <property type="term" value="P:endoplasmic reticulum unfolded protein response"/>
    <property type="evidence" value="ECO:0007669"/>
    <property type="project" value="TreeGrafter"/>
</dbReference>
<keyword evidence="2" id="KW-0812">Transmembrane</keyword>
<dbReference type="OrthoDB" id="21589at2759"/>
<feature type="region of interest" description="Disordered" evidence="1">
    <location>
        <begin position="20"/>
        <end position="50"/>
    </location>
</feature>
<name>R8BUK7_PHAM7</name>
<feature type="compositionally biased region" description="Basic and acidic residues" evidence="1">
    <location>
        <begin position="265"/>
        <end position="282"/>
    </location>
</feature>
<feature type="transmembrane region" description="Helical" evidence="2">
    <location>
        <begin position="130"/>
        <end position="155"/>
    </location>
</feature>
<protein>
    <submittedName>
        <fullName evidence="3">Putative ubiquitin family protein</fullName>
    </submittedName>
</protein>
<dbReference type="EMBL" id="KB932883">
    <property type="protein sequence ID" value="EOO02985.1"/>
    <property type="molecule type" value="Genomic_DNA"/>
</dbReference>
<dbReference type="GeneID" id="19321732"/>
<organism evidence="3 4">
    <name type="scientific">Phaeoacremonium minimum (strain UCR-PA7)</name>
    <name type="common">Esca disease fungus</name>
    <name type="synonym">Togninia minima</name>
    <dbReference type="NCBI Taxonomy" id="1286976"/>
    <lineage>
        <taxon>Eukaryota</taxon>
        <taxon>Fungi</taxon>
        <taxon>Dikarya</taxon>
        <taxon>Ascomycota</taxon>
        <taxon>Pezizomycotina</taxon>
        <taxon>Sordariomycetes</taxon>
        <taxon>Sordariomycetidae</taxon>
        <taxon>Togniniales</taxon>
        <taxon>Togniniaceae</taxon>
        <taxon>Phaeoacremonium</taxon>
    </lineage>
</organism>
<evidence type="ECO:0000313" key="3">
    <source>
        <dbReference type="EMBL" id="EOO02985.1"/>
    </source>
</evidence>
<dbReference type="HOGENOM" id="CLU_832048_0_0_1"/>
<feature type="compositionally biased region" description="Low complexity" evidence="1">
    <location>
        <begin position="283"/>
        <end position="309"/>
    </location>
</feature>
<dbReference type="KEGG" id="tmn:UCRPA7_1570"/>
<dbReference type="PANTHER" id="PTHR12943">
    <property type="entry name" value="HOMOCYSTEINE-RESPONSIVE ENDOPLASMIC RETICULUM-RESIDENT UNIQUITIN-LIKE DOMAIN HERPUD PROTEIN FAMILY MEMBER"/>
    <property type="match status" value="1"/>
</dbReference>
<keyword evidence="2" id="KW-1133">Transmembrane helix</keyword>
<accession>R8BUK7</accession>
<dbReference type="InterPro" id="IPR039751">
    <property type="entry name" value="HERPUD1/2"/>
</dbReference>
<dbReference type="AlphaFoldDB" id="R8BUK7"/>
<keyword evidence="4" id="KW-1185">Reference proteome</keyword>
<dbReference type="RefSeq" id="XP_007912341.1">
    <property type="nucleotide sequence ID" value="XM_007914150.1"/>
</dbReference>
<reference evidence="4" key="1">
    <citation type="journal article" date="2013" name="Genome Announc.">
        <title>Draft genome sequence of the ascomycete Phaeoacremonium aleophilum strain UCR-PA7, a causal agent of the esca disease complex in grapevines.</title>
        <authorList>
            <person name="Blanco-Ulate B."/>
            <person name="Rolshausen P."/>
            <person name="Cantu D."/>
        </authorList>
    </citation>
    <scope>NUCLEOTIDE SEQUENCE [LARGE SCALE GENOMIC DNA]</scope>
    <source>
        <strain evidence="4">UCR-PA7</strain>
    </source>
</reference>
<sequence length="334" mass="36348">MYFTPSARYPIGPPQLPFPHLSHLSPWDNHAANNRQRNAVPTPQGQQAQQYPVPVRWTDTPQQQQQQQQPQNVPVQVRQQVEVRVAPGGAQLHPNNPGAGALAAAVWPHIWLLIRLAAFVWWFTAADTSWSRWITIIALATAVFLLNTGLLNGMANQAWDPFRRHLEGLIPLADPNQARNRAANPQVPAGAPQQDNNHPAGRQPNPDPAQVAARLVAQRRDANAGWLMEQVRRLERAGLLFLASIAPGVAERHIAHLEAEARAAREEQERIEREAREAREAAEAAAAEAAAAAANPEGAEGSEANGEEAVPTGNEAQDGGENERPAAPEPLIAL</sequence>
<evidence type="ECO:0000256" key="2">
    <source>
        <dbReference type="SAM" id="Phobius"/>
    </source>
</evidence>
<proteinExistence type="predicted"/>
<gene>
    <name evidence="3" type="ORF">UCRPA7_1570</name>
</gene>